<dbReference type="EMBL" id="QGTL01000004">
    <property type="protein sequence ID" value="PWV76396.1"/>
    <property type="molecule type" value="Genomic_DNA"/>
</dbReference>
<accession>A0A317NM46</accession>
<dbReference type="InterPro" id="IPR009040">
    <property type="entry name" value="Ferritin-like_diiron"/>
</dbReference>
<dbReference type="InterPro" id="IPR009078">
    <property type="entry name" value="Ferritin-like_SF"/>
</dbReference>
<evidence type="ECO:0000313" key="2">
    <source>
        <dbReference type="EMBL" id="PWV76396.1"/>
    </source>
</evidence>
<sequence>MAEDRSFTELLRDQIRHGLTTAQQYLSAAVYFDTQRLPELAAQTYTRAAENRGHAMRMVQYLLDRDIAVTIGGLDEVREEYDSPRAAIAFLLEREQTATGQISALAAAARDAGDYLGEQFVQWFLRNQVDDVATMTTLLTVLDRQDNLFQVEEFIRRELNGAVPADKTAPRMAGQGRLS</sequence>
<evidence type="ECO:0000313" key="3">
    <source>
        <dbReference type="Proteomes" id="UP000246410"/>
    </source>
</evidence>
<protein>
    <submittedName>
        <fullName evidence="2">Ferritin</fullName>
    </submittedName>
</protein>
<feature type="domain" description="Ferritin-like diiron" evidence="1">
    <location>
        <begin position="1"/>
        <end position="146"/>
    </location>
</feature>
<keyword evidence="3" id="KW-1185">Reference proteome</keyword>
<organism evidence="2 3">
    <name type="scientific">Nocardia neocaledoniensis</name>
    <dbReference type="NCBI Taxonomy" id="236511"/>
    <lineage>
        <taxon>Bacteria</taxon>
        <taxon>Bacillati</taxon>
        <taxon>Actinomycetota</taxon>
        <taxon>Actinomycetes</taxon>
        <taxon>Mycobacteriales</taxon>
        <taxon>Nocardiaceae</taxon>
        <taxon>Nocardia</taxon>
    </lineage>
</organism>
<name>A0A317NM46_9NOCA</name>
<reference evidence="2 3" key="1">
    <citation type="submission" date="2018-05" db="EMBL/GenBank/DDBJ databases">
        <title>Genomic Encyclopedia of Type Strains, Phase IV (KMG-IV): sequencing the most valuable type-strain genomes for metagenomic binning, comparative biology and taxonomic classification.</title>
        <authorList>
            <person name="Goeker M."/>
        </authorList>
    </citation>
    <scope>NUCLEOTIDE SEQUENCE [LARGE SCALE GENOMIC DNA]</scope>
    <source>
        <strain evidence="2 3">DSM 44717</strain>
    </source>
</reference>
<comment type="caution">
    <text evidence="2">The sequence shown here is derived from an EMBL/GenBank/DDBJ whole genome shotgun (WGS) entry which is preliminary data.</text>
</comment>
<proteinExistence type="predicted"/>
<gene>
    <name evidence="2" type="ORF">DFR69_104503</name>
</gene>
<dbReference type="GO" id="GO:0008199">
    <property type="term" value="F:ferric iron binding"/>
    <property type="evidence" value="ECO:0007669"/>
    <property type="project" value="InterPro"/>
</dbReference>
<dbReference type="Pfam" id="PF00210">
    <property type="entry name" value="Ferritin"/>
    <property type="match status" value="1"/>
</dbReference>
<dbReference type="RefSeq" id="WP_110038017.1">
    <property type="nucleotide sequence ID" value="NZ_QGTL01000004.1"/>
</dbReference>
<dbReference type="InterPro" id="IPR008331">
    <property type="entry name" value="Ferritin_DPS_dom"/>
</dbReference>
<dbReference type="Proteomes" id="UP000246410">
    <property type="component" value="Unassembled WGS sequence"/>
</dbReference>
<dbReference type="SUPFAM" id="SSF47240">
    <property type="entry name" value="Ferritin-like"/>
    <property type="match status" value="1"/>
</dbReference>
<dbReference type="PROSITE" id="PS50905">
    <property type="entry name" value="FERRITIN_LIKE"/>
    <property type="match status" value="1"/>
</dbReference>
<evidence type="ECO:0000259" key="1">
    <source>
        <dbReference type="PROSITE" id="PS50905"/>
    </source>
</evidence>
<dbReference type="InterPro" id="IPR012347">
    <property type="entry name" value="Ferritin-like"/>
</dbReference>
<dbReference type="AlphaFoldDB" id="A0A317NM46"/>
<dbReference type="Gene3D" id="1.20.1260.10">
    <property type="match status" value="1"/>
</dbReference>